<feature type="compositionally biased region" description="Low complexity" evidence="1">
    <location>
        <begin position="148"/>
        <end position="170"/>
    </location>
</feature>
<keyword evidence="3" id="KW-1185">Reference proteome</keyword>
<evidence type="ECO:0000313" key="3">
    <source>
        <dbReference type="Proteomes" id="UP000245802"/>
    </source>
</evidence>
<evidence type="ECO:0000313" key="2">
    <source>
        <dbReference type="EMBL" id="AWM41765.1"/>
    </source>
</evidence>
<accession>A0A2Z3HFL4</accession>
<proteinExistence type="predicted"/>
<dbReference type="EMBL" id="CP025958">
    <property type="protein sequence ID" value="AWM41765.1"/>
    <property type="molecule type" value="Genomic_DNA"/>
</dbReference>
<name>A0A2Z3HFL4_9BACT</name>
<reference evidence="2 3" key="1">
    <citation type="submission" date="2018-01" db="EMBL/GenBank/DDBJ databases">
        <title>G. obscuriglobus.</title>
        <authorList>
            <person name="Franke J."/>
            <person name="Blomberg W."/>
            <person name="Selmecki A."/>
        </authorList>
    </citation>
    <scope>NUCLEOTIDE SEQUENCE [LARGE SCALE GENOMIC DNA]</scope>
    <source>
        <strain evidence="2 3">DSM 5831</strain>
    </source>
</reference>
<feature type="region of interest" description="Disordered" evidence="1">
    <location>
        <begin position="147"/>
        <end position="170"/>
    </location>
</feature>
<evidence type="ECO:0000256" key="1">
    <source>
        <dbReference type="SAM" id="MobiDB-lite"/>
    </source>
</evidence>
<dbReference type="Proteomes" id="UP000245802">
    <property type="component" value="Chromosome"/>
</dbReference>
<dbReference type="RefSeq" id="WP_010038327.1">
    <property type="nucleotide sequence ID" value="NZ_CP025958.1"/>
</dbReference>
<protein>
    <submittedName>
        <fullName evidence="2">Uncharacterized protein</fullName>
    </submittedName>
</protein>
<dbReference type="AlphaFoldDB" id="A0A2Z3HFL4"/>
<sequence length="170" mass="18766">MTLADFVNAPTEFVLDGKTYRIGKPTNAHQGEYQVWLEQLAYDGIARRRYQDDAARERAERFHGQDVAAGVYEWGGEIVVKRLMTPLGLAKLLTIMCRDQGLTFELAERLVELEAKKIAALMVSRATNDPKVLEAVRVTLGLPSDFFSSSSPTRPSTTESTTSPGSPTTS</sequence>
<dbReference type="KEGG" id="gog:C1280_35395"/>
<dbReference type="OrthoDB" id="302988at2"/>
<organism evidence="2 3">
    <name type="scientific">Gemmata obscuriglobus</name>
    <dbReference type="NCBI Taxonomy" id="114"/>
    <lineage>
        <taxon>Bacteria</taxon>
        <taxon>Pseudomonadati</taxon>
        <taxon>Planctomycetota</taxon>
        <taxon>Planctomycetia</taxon>
        <taxon>Gemmatales</taxon>
        <taxon>Gemmataceae</taxon>
        <taxon>Gemmata</taxon>
    </lineage>
</organism>
<gene>
    <name evidence="2" type="ORF">C1280_35395</name>
</gene>